<feature type="transmembrane region" description="Helical" evidence="2">
    <location>
        <begin position="266"/>
        <end position="287"/>
    </location>
</feature>
<feature type="region of interest" description="Disordered" evidence="1">
    <location>
        <begin position="163"/>
        <end position="200"/>
    </location>
</feature>
<dbReference type="GO" id="GO:0071944">
    <property type="term" value="C:cell periphery"/>
    <property type="evidence" value="ECO:0007669"/>
    <property type="project" value="TreeGrafter"/>
</dbReference>
<name>A0AAD6YP23_9AGAR</name>
<evidence type="ECO:0000313" key="4">
    <source>
        <dbReference type="Proteomes" id="UP001219525"/>
    </source>
</evidence>
<gene>
    <name evidence="3" type="ORF">GGX14DRAFT_420348</name>
</gene>
<dbReference type="AlphaFoldDB" id="A0AAD6YP23"/>
<feature type="compositionally biased region" description="Basic and acidic residues" evidence="1">
    <location>
        <begin position="100"/>
        <end position="115"/>
    </location>
</feature>
<feature type="compositionally biased region" description="Polar residues" evidence="1">
    <location>
        <begin position="136"/>
        <end position="148"/>
    </location>
</feature>
<feature type="transmembrane region" description="Helical" evidence="2">
    <location>
        <begin position="370"/>
        <end position="392"/>
    </location>
</feature>
<sequence length="416" mass="46247">MSLRASTATLNLSPSARTAHDRLPAPPVPTIVTSPPWAKDEPPSPTDELFTDTHHATESRPSFTSFQSTHASNEPSRWFAFTRPRGGSDAPILPQSSLPDTEKADRKNGSFKDRSISWLPSQRDGSTPFPRRNRQQSRASTMNRNWNLSIALPTPPTSSFTMQHNPTPGWDVPWTSRVGAQGPARRQEGSAEDDESSPVDSDKLYTVWSQHRKRLRAFILSNTYVPLLFRLINIAFTTSALAIAIRIRLIEKRMHTMGELGSSPTLVIIFAPLTLLHVMSSIYASIYAFSLEYFGRPLGLWRTSRKLAHTLSEVLFICAWSAALSLCFDNFFTSSIPCASASSISWYSSITRPTSDSDPVSGDKRCDNQLALICLVGIGLLAYCANLVISLFRIFEKVKYHPAASTIDASQSLWRR</sequence>
<organism evidence="3 4">
    <name type="scientific">Mycena pura</name>
    <dbReference type="NCBI Taxonomy" id="153505"/>
    <lineage>
        <taxon>Eukaryota</taxon>
        <taxon>Fungi</taxon>
        <taxon>Dikarya</taxon>
        <taxon>Basidiomycota</taxon>
        <taxon>Agaricomycotina</taxon>
        <taxon>Agaricomycetes</taxon>
        <taxon>Agaricomycetidae</taxon>
        <taxon>Agaricales</taxon>
        <taxon>Marasmiineae</taxon>
        <taxon>Mycenaceae</taxon>
        <taxon>Mycena</taxon>
    </lineage>
</organism>
<feature type="compositionally biased region" description="Polar residues" evidence="1">
    <location>
        <begin position="59"/>
        <end position="75"/>
    </location>
</feature>
<dbReference type="Proteomes" id="UP001219525">
    <property type="component" value="Unassembled WGS sequence"/>
</dbReference>
<dbReference type="GO" id="GO:0000324">
    <property type="term" value="C:fungal-type vacuole"/>
    <property type="evidence" value="ECO:0007669"/>
    <property type="project" value="TreeGrafter"/>
</dbReference>
<evidence type="ECO:0000256" key="2">
    <source>
        <dbReference type="SAM" id="Phobius"/>
    </source>
</evidence>
<dbReference type="EMBL" id="JARJCW010000004">
    <property type="protein sequence ID" value="KAJ7225410.1"/>
    <property type="molecule type" value="Genomic_DNA"/>
</dbReference>
<protein>
    <submittedName>
        <fullName evidence="3">Uncharacterized protein</fullName>
    </submittedName>
</protein>
<proteinExistence type="predicted"/>
<keyword evidence="2" id="KW-0472">Membrane</keyword>
<evidence type="ECO:0000313" key="3">
    <source>
        <dbReference type="EMBL" id="KAJ7225410.1"/>
    </source>
</evidence>
<accession>A0AAD6YP23</accession>
<evidence type="ECO:0000256" key="1">
    <source>
        <dbReference type="SAM" id="MobiDB-lite"/>
    </source>
</evidence>
<dbReference type="PANTHER" id="PTHR36819">
    <property type="entry name" value="REGULATOR OF PHOSPHOLIPASE D SRF1"/>
    <property type="match status" value="1"/>
</dbReference>
<feature type="transmembrane region" description="Helical" evidence="2">
    <location>
        <begin position="224"/>
        <end position="245"/>
    </location>
</feature>
<dbReference type="InterPro" id="IPR037737">
    <property type="entry name" value="Srf1"/>
</dbReference>
<feature type="region of interest" description="Disordered" evidence="1">
    <location>
        <begin position="1"/>
        <end position="148"/>
    </location>
</feature>
<feature type="compositionally biased region" description="Polar residues" evidence="1">
    <location>
        <begin position="1"/>
        <end position="16"/>
    </location>
</feature>
<reference evidence="3" key="1">
    <citation type="submission" date="2023-03" db="EMBL/GenBank/DDBJ databases">
        <title>Massive genome expansion in bonnet fungi (Mycena s.s.) driven by repeated elements and novel gene families across ecological guilds.</title>
        <authorList>
            <consortium name="Lawrence Berkeley National Laboratory"/>
            <person name="Harder C.B."/>
            <person name="Miyauchi S."/>
            <person name="Viragh M."/>
            <person name="Kuo A."/>
            <person name="Thoen E."/>
            <person name="Andreopoulos B."/>
            <person name="Lu D."/>
            <person name="Skrede I."/>
            <person name="Drula E."/>
            <person name="Henrissat B."/>
            <person name="Morin E."/>
            <person name="Kohler A."/>
            <person name="Barry K."/>
            <person name="LaButti K."/>
            <person name="Morin E."/>
            <person name="Salamov A."/>
            <person name="Lipzen A."/>
            <person name="Mereny Z."/>
            <person name="Hegedus B."/>
            <person name="Baldrian P."/>
            <person name="Stursova M."/>
            <person name="Weitz H."/>
            <person name="Taylor A."/>
            <person name="Grigoriev I.V."/>
            <person name="Nagy L.G."/>
            <person name="Martin F."/>
            <person name="Kauserud H."/>
        </authorList>
    </citation>
    <scope>NUCLEOTIDE SEQUENCE</scope>
    <source>
        <strain evidence="3">9144</strain>
    </source>
</reference>
<keyword evidence="4" id="KW-1185">Reference proteome</keyword>
<keyword evidence="2" id="KW-0812">Transmembrane</keyword>
<keyword evidence="2" id="KW-1133">Transmembrane helix</keyword>
<comment type="caution">
    <text evidence="3">The sequence shown here is derived from an EMBL/GenBank/DDBJ whole genome shotgun (WGS) entry which is preliminary data.</text>
</comment>
<dbReference type="PANTHER" id="PTHR36819:SF1">
    <property type="entry name" value="REGULATOR OF PHOSPHOLIPASE D SRF1"/>
    <property type="match status" value="1"/>
</dbReference>